<evidence type="ECO:0000256" key="1">
    <source>
        <dbReference type="SAM" id="MobiDB-lite"/>
    </source>
</evidence>
<reference evidence="2 3" key="1">
    <citation type="journal article" date="2020" name="bioRxiv">
        <title>Sequence and annotation of 42 cannabis genomes reveals extensive copy number variation in cannabinoid synthesis and pathogen resistance genes.</title>
        <authorList>
            <person name="Mckernan K.J."/>
            <person name="Helbert Y."/>
            <person name="Kane L.T."/>
            <person name="Ebling H."/>
            <person name="Zhang L."/>
            <person name="Liu B."/>
            <person name="Eaton Z."/>
            <person name="Mclaughlin S."/>
            <person name="Kingan S."/>
            <person name="Baybayan P."/>
            <person name="Concepcion G."/>
            <person name="Jordan M."/>
            <person name="Riva A."/>
            <person name="Barbazuk W."/>
            <person name="Harkins T."/>
        </authorList>
    </citation>
    <scope>NUCLEOTIDE SEQUENCE [LARGE SCALE GENOMIC DNA]</scope>
    <source>
        <strain evidence="3">cv. Jamaican Lion 4</strain>
        <tissue evidence="2">Leaf</tissue>
    </source>
</reference>
<feature type="region of interest" description="Disordered" evidence="1">
    <location>
        <begin position="118"/>
        <end position="148"/>
    </location>
</feature>
<dbReference type="EMBL" id="JAATIQ010000019">
    <property type="protein sequence ID" value="KAF4400272.1"/>
    <property type="molecule type" value="Genomic_DNA"/>
</dbReference>
<dbReference type="AlphaFoldDB" id="A0A7J6HYA2"/>
<dbReference type="Proteomes" id="UP000583929">
    <property type="component" value="Unassembled WGS sequence"/>
</dbReference>
<accession>A0A7J6HYA2</accession>
<dbReference type="GO" id="GO:0007346">
    <property type="term" value="P:regulation of mitotic cell cycle"/>
    <property type="evidence" value="ECO:0007669"/>
    <property type="project" value="InterPro"/>
</dbReference>
<dbReference type="PANTHER" id="PTHR35125">
    <property type="entry name" value="NEURON NAVIGATOR 1-LIKE-RELATED"/>
    <property type="match status" value="1"/>
</dbReference>
<keyword evidence="3" id="KW-1185">Reference proteome</keyword>
<feature type="compositionally biased region" description="Basic and acidic residues" evidence="1">
    <location>
        <begin position="132"/>
        <end position="148"/>
    </location>
</feature>
<comment type="caution">
    <text evidence="2">The sequence shown here is derived from an EMBL/GenBank/DDBJ whole genome shotgun (WGS) entry which is preliminary data.</text>
</comment>
<dbReference type="InterPro" id="IPR039326">
    <property type="entry name" value="Patronus"/>
</dbReference>
<name>A0A7J6HYA2_CANSA</name>
<gene>
    <name evidence="2" type="ORF">G4B88_019481</name>
</gene>
<dbReference type="PANTHER" id="PTHR35125:SF2">
    <property type="entry name" value="PROTEIN PATRONUS 2-LIKE"/>
    <property type="match status" value="1"/>
</dbReference>
<proteinExistence type="predicted"/>
<sequence>MWSIWSERNKETHGTKPKSVDVLCASSVAYLNQFLKATASTLTAAGRTFFIRNQKKMASQLAHLFQDQNFNAQYGASAGGKMNAIKPGKNGKGGLGGRKPLGEISNSANIAPPLAHASKKHNSKNFASTNEVAHEKSTAKTSDKVETRSRKALSDISNSVKPHLHQAPKNRQNIKAPILDDYSFPSCIAEEQFLHDHQKCIKANAASEMNDFFNTIGLKNVSLKQVDSPKSFSKSMKNQLEFVEIPEFLEDEYLWKQNSPPKTPKSPNYNASNSLDVWTKDFDYVNFKLL</sequence>
<evidence type="ECO:0000313" key="3">
    <source>
        <dbReference type="Proteomes" id="UP000583929"/>
    </source>
</evidence>
<organism evidence="2 3">
    <name type="scientific">Cannabis sativa</name>
    <name type="common">Hemp</name>
    <name type="synonym">Marijuana</name>
    <dbReference type="NCBI Taxonomy" id="3483"/>
    <lineage>
        <taxon>Eukaryota</taxon>
        <taxon>Viridiplantae</taxon>
        <taxon>Streptophyta</taxon>
        <taxon>Embryophyta</taxon>
        <taxon>Tracheophyta</taxon>
        <taxon>Spermatophyta</taxon>
        <taxon>Magnoliopsida</taxon>
        <taxon>eudicotyledons</taxon>
        <taxon>Gunneridae</taxon>
        <taxon>Pentapetalae</taxon>
        <taxon>rosids</taxon>
        <taxon>fabids</taxon>
        <taxon>Rosales</taxon>
        <taxon>Cannabaceae</taxon>
        <taxon>Cannabis</taxon>
    </lineage>
</organism>
<protein>
    <submittedName>
        <fullName evidence="2">Uncharacterized protein</fullName>
    </submittedName>
</protein>
<evidence type="ECO:0000313" key="2">
    <source>
        <dbReference type="EMBL" id="KAF4400272.1"/>
    </source>
</evidence>